<dbReference type="Proteomes" id="UP000309038">
    <property type="component" value="Unassembled WGS sequence"/>
</dbReference>
<sequence>MIQQHYSEPDEDQLKAALLTYAQERLLLEAHIARLGEEFQYCIRSLTKLKALQKKSNIPVVRKPPTRAEVTTLVCEKMAQDPQRRNGPTTIMQMLSLDGYAIPQSMVQEDMHANDPQVNCDGHEKFASLALGMGPVGIPVYGIRDKWSGTILHLVVVPNARKAVVIGHLYLDFIEKYGGMSQWTKEVKLGICMHTALRQNYTPDLNPNEWPVLVALTSTHNIPIENLWSQLHKFTGFNIQAAPLEGKTNGLLNPNNGIHV</sequence>
<evidence type="ECO:0000313" key="2">
    <source>
        <dbReference type="Proteomes" id="UP000309038"/>
    </source>
</evidence>
<accession>A0A4S4K8E4</accession>
<comment type="caution">
    <text evidence="1">The sequence shown here is derived from an EMBL/GenBank/DDBJ whole genome shotgun (WGS) entry which is preliminary data.</text>
</comment>
<reference evidence="1 2" key="1">
    <citation type="submission" date="2019-02" db="EMBL/GenBank/DDBJ databases">
        <title>Genome sequencing of the rare red list fungi Phlebia centrifuga.</title>
        <authorList>
            <person name="Buettner E."/>
            <person name="Kellner H."/>
        </authorList>
    </citation>
    <scope>NUCLEOTIDE SEQUENCE [LARGE SCALE GENOMIC DNA]</scope>
    <source>
        <strain evidence="1 2">DSM 108282</strain>
    </source>
</reference>
<dbReference type="EMBL" id="SGPJ01000500">
    <property type="protein sequence ID" value="THG94115.1"/>
    <property type="molecule type" value="Genomic_DNA"/>
</dbReference>
<name>A0A4S4K8E4_9APHY</name>
<dbReference type="AlphaFoldDB" id="A0A4S4K8E4"/>
<organism evidence="1 2">
    <name type="scientific">Hermanssonia centrifuga</name>
    <dbReference type="NCBI Taxonomy" id="98765"/>
    <lineage>
        <taxon>Eukaryota</taxon>
        <taxon>Fungi</taxon>
        <taxon>Dikarya</taxon>
        <taxon>Basidiomycota</taxon>
        <taxon>Agaricomycotina</taxon>
        <taxon>Agaricomycetes</taxon>
        <taxon>Polyporales</taxon>
        <taxon>Meruliaceae</taxon>
        <taxon>Hermanssonia</taxon>
    </lineage>
</organism>
<evidence type="ECO:0000313" key="1">
    <source>
        <dbReference type="EMBL" id="THG94115.1"/>
    </source>
</evidence>
<proteinExistence type="predicted"/>
<keyword evidence="2" id="KW-1185">Reference proteome</keyword>
<gene>
    <name evidence="1" type="ORF">EW026_g7292</name>
</gene>
<protein>
    <submittedName>
        <fullName evidence="1">Uncharacterized protein</fullName>
    </submittedName>
</protein>